<reference evidence="2 3" key="1">
    <citation type="submission" date="2021-06" db="EMBL/GenBank/DDBJ databases">
        <authorList>
            <person name="Kallberg Y."/>
            <person name="Tangrot J."/>
            <person name="Rosling A."/>
        </authorList>
    </citation>
    <scope>NUCLEOTIDE SEQUENCE [LARGE SCALE GENOMIC DNA]</scope>
    <source>
        <strain evidence="2 3">120-4 pot B 10/14</strain>
    </source>
</reference>
<sequence length="252" mass="28948">SQTNPRNTQSEGSQTNSRNTQKHKYLNTKASGSQQTILSMIQSTAPHKGIKKLNLRRTIVEWLVIDNQSFEVINGEGFCRFMLQADSAFHWPSYKSIKKDISLANVNAKQQINDLLTQSKEENDISVEIQENLSEYNPKIIEKDIKSIIYDSLFEYWNHPSQTCLLTTLLDPLLKEMVFVDNEIRDNTINEYRHQLHKLMNIQQPISDKSATLASATNLLSNNMFKNLIFGKAQKSQAQMNWIITLIPDGHH</sequence>
<comment type="caution">
    <text evidence="2">The sequence shown here is derived from an EMBL/GenBank/DDBJ whole genome shotgun (WGS) entry which is preliminary data.</text>
</comment>
<evidence type="ECO:0000256" key="1">
    <source>
        <dbReference type="SAM" id="MobiDB-lite"/>
    </source>
</evidence>
<gene>
    <name evidence="2" type="ORF">GMARGA_LOCUS27041</name>
</gene>
<dbReference type="Proteomes" id="UP000789901">
    <property type="component" value="Unassembled WGS sequence"/>
</dbReference>
<feature type="non-terminal residue" evidence="2">
    <location>
        <position position="1"/>
    </location>
</feature>
<name>A0ABN7W6H7_GIGMA</name>
<feature type="region of interest" description="Disordered" evidence="1">
    <location>
        <begin position="1"/>
        <end position="31"/>
    </location>
</feature>
<evidence type="ECO:0000313" key="3">
    <source>
        <dbReference type="Proteomes" id="UP000789901"/>
    </source>
</evidence>
<proteinExistence type="predicted"/>
<protein>
    <submittedName>
        <fullName evidence="2">23991_t:CDS:1</fullName>
    </submittedName>
</protein>
<accession>A0ABN7W6H7</accession>
<keyword evidence="3" id="KW-1185">Reference proteome</keyword>
<feature type="compositionally biased region" description="Polar residues" evidence="1">
    <location>
        <begin position="1"/>
        <end position="19"/>
    </location>
</feature>
<dbReference type="EMBL" id="CAJVQB010032469">
    <property type="protein sequence ID" value="CAG8818352.1"/>
    <property type="molecule type" value="Genomic_DNA"/>
</dbReference>
<organism evidence="2 3">
    <name type="scientific">Gigaspora margarita</name>
    <dbReference type="NCBI Taxonomy" id="4874"/>
    <lineage>
        <taxon>Eukaryota</taxon>
        <taxon>Fungi</taxon>
        <taxon>Fungi incertae sedis</taxon>
        <taxon>Mucoromycota</taxon>
        <taxon>Glomeromycotina</taxon>
        <taxon>Glomeromycetes</taxon>
        <taxon>Diversisporales</taxon>
        <taxon>Gigasporaceae</taxon>
        <taxon>Gigaspora</taxon>
    </lineage>
</organism>
<evidence type="ECO:0000313" key="2">
    <source>
        <dbReference type="EMBL" id="CAG8818352.1"/>
    </source>
</evidence>